<feature type="compositionally biased region" description="Polar residues" evidence="1">
    <location>
        <begin position="85"/>
        <end position="95"/>
    </location>
</feature>
<dbReference type="Proteomes" id="UP000218831">
    <property type="component" value="Unassembled WGS sequence"/>
</dbReference>
<comment type="caution">
    <text evidence="3">The sequence shown here is derived from an EMBL/GenBank/DDBJ whole genome shotgun (WGS) entry which is preliminary data.</text>
</comment>
<proteinExistence type="predicted"/>
<keyword evidence="2" id="KW-0732">Signal</keyword>
<gene>
    <name evidence="3" type="ORF">CK503_08605</name>
</gene>
<feature type="region of interest" description="Disordered" evidence="1">
    <location>
        <begin position="62"/>
        <end position="95"/>
    </location>
</feature>
<evidence type="ECO:0000313" key="4">
    <source>
        <dbReference type="Proteomes" id="UP000218831"/>
    </source>
</evidence>
<keyword evidence="4" id="KW-1185">Reference proteome</keyword>
<dbReference type="AlphaFoldDB" id="A0A2A2GBL0"/>
<feature type="chain" id="PRO_5012810317" evidence="2">
    <location>
        <begin position="25"/>
        <end position="95"/>
    </location>
</feature>
<protein>
    <submittedName>
        <fullName evidence="3">Uncharacterized protein</fullName>
    </submittedName>
</protein>
<name>A0A2A2GBL0_9BACT</name>
<reference evidence="3 4" key="1">
    <citation type="submission" date="2017-08" db="EMBL/GenBank/DDBJ databases">
        <title>Aliifodinibius alkalisoli sp. nov., isolated from saline alkaline soil.</title>
        <authorList>
            <person name="Liu D."/>
            <person name="Zhang G."/>
        </authorList>
    </citation>
    <scope>NUCLEOTIDE SEQUENCE [LARGE SCALE GENOMIC DNA]</scope>
    <source>
        <strain evidence="3 4">WN023</strain>
    </source>
</reference>
<sequence length="95" mass="10533">MTSKNKYKYLFILGVLIAAGFALADSLGFFNPKPYTAVNHGSHNHYVPENRDSGVGINKFPMEEPGPREIITPTGQIVRKDKWESQQADSAAQKP</sequence>
<dbReference type="EMBL" id="NSKE01000005">
    <property type="protein sequence ID" value="PAU94263.1"/>
    <property type="molecule type" value="Genomic_DNA"/>
</dbReference>
<dbReference type="OrthoDB" id="1495756at2"/>
<evidence type="ECO:0000256" key="2">
    <source>
        <dbReference type="SAM" id="SignalP"/>
    </source>
</evidence>
<feature type="signal peptide" evidence="2">
    <location>
        <begin position="1"/>
        <end position="24"/>
    </location>
</feature>
<evidence type="ECO:0000256" key="1">
    <source>
        <dbReference type="SAM" id="MobiDB-lite"/>
    </source>
</evidence>
<organism evidence="3 4">
    <name type="scientific">Fodinibius salipaludis</name>
    <dbReference type="NCBI Taxonomy" id="2032627"/>
    <lineage>
        <taxon>Bacteria</taxon>
        <taxon>Pseudomonadati</taxon>
        <taxon>Balneolota</taxon>
        <taxon>Balneolia</taxon>
        <taxon>Balneolales</taxon>
        <taxon>Balneolaceae</taxon>
        <taxon>Fodinibius</taxon>
    </lineage>
</organism>
<evidence type="ECO:0000313" key="3">
    <source>
        <dbReference type="EMBL" id="PAU94263.1"/>
    </source>
</evidence>
<accession>A0A2A2GBL0</accession>
<dbReference type="RefSeq" id="WP_095606394.1">
    <property type="nucleotide sequence ID" value="NZ_NSKE01000005.1"/>
</dbReference>